<name>K6UNN5_PLACD</name>
<evidence type="ECO:0000256" key="2">
    <source>
        <dbReference type="SAM" id="Phobius"/>
    </source>
</evidence>
<dbReference type="VEuPathDB" id="PlasmoDB:PCYB_004070"/>
<keyword evidence="2" id="KW-0812">Transmembrane</keyword>
<dbReference type="RefSeq" id="XP_004227876.1">
    <property type="nucleotide sequence ID" value="XM_004227828.1"/>
</dbReference>
<dbReference type="EMBL" id="DF157526">
    <property type="protein sequence ID" value="GAB69658.1"/>
    <property type="molecule type" value="Genomic_DNA"/>
</dbReference>
<dbReference type="Proteomes" id="UP000006319">
    <property type="component" value="Unassembled WGS sequence"/>
</dbReference>
<keyword evidence="4" id="KW-1185">Reference proteome</keyword>
<protein>
    <recommendedName>
        <fullName evidence="5">CYIR protein</fullName>
    </recommendedName>
</protein>
<feature type="non-terminal residue" evidence="3">
    <location>
        <position position="188"/>
    </location>
</feature>
<feature type="transmembrane region" description="Helical" evidence="2">
    <location>
        <begin position="158"/>
        <end position="178"/>
    </location>
</feature>
<dbReference type="Pfam" id="PF05795">
    <property type="entry name" value="Plasmodium_Vir"/>
    <property type="match status" value="1"/>
</dbReference>
<dbReference type="KEGG" id="pcy:PCYB_004070"/>
<organism evidence="3 4">
    <name type="scientific">Plasmodium cynomolgi (strain B)</name>
    <dbReference type="NCBI Taxonomy" id="1120755"/>
    <lineage>
        <taxon>Eukaryota</taxon>
        <taxon>Sar</taxon>
        <taxon>Alveolata</taxon>
        <taxon>Apicomplexa</taxon>
        <taxon>Aconoidasida</taxon>
        <taxon>Haemosporida</taxon>
        <taxon>Plasmodiidae</taxon>
        <taxon>Plasmodium</taxon>
        <taxon>Plasmodium (Plasmodium)</taxon>
    </lineage>
</organism>
<sequence length="188" mass="21689">INAALSNNKCEYIYDPNIDLELWKNWKDLYDYLRDQKEIEGKINSDSYLCKIYPHYFSYIKGIYEKYKMECCSNKIRKCPKGIDFEEWCTGKNILTELECKHTQKVPEHGEQPSERDSAHSAEAADSRSHSPIAEIALSAQNRSIHNADITSNKENAYIIPSVVFSVVGGSSVLYLLYKVNINFYLKL</sequence>
<keyword evidence="2" id="KW-0472">Membrane</keyword>
<accession>K6UNN5</accession>
<dbReference type="GeneID" id="14696200"/>
<feature type="region of interest" description="Disordered" evidence="1">
    <location>
        <begin position="105"/>
        <end position="127"/>
    </location>
</feature>
<feature type="non-terminal residue" evidence="3">
    <location>
        <position position="1"/>
    </location>
</feature>
<reference evidence="3 4" key="1">
    <citation type="journal article" date="2012" name="Nat. Genet.">
        <title>Plasmodium cynomolgi genome sequences provide insight into Plasmodium vivax and the monkey malaria clade.</title>
        <authorList>
            <person name="Tachibana S."/>
            <person name="Sullivan S.A."/>
            <person name="Kawai S."/>
            <person name="Nakamura S."/>
            <person name="Kim H.R."/>
            <person name="Goto N."/>
            <person name="Arisue N."/>
            <person name="Palacpac N.M.Q."/>
            <person name="Honma H."/>
            <person name="Yagi M."/>
            <person name="Tougan T."/>
            <person name="Katakai Y."/>
            <person name="Kaneko O."/>
            <person name="Mita T."/>
            <person name="Kita K."/>
            <person name="Yasutomi Y."/>
            <person name="Sutton P.L."/>
            <person name="Shakhbatyan R."/>
            <person name="Horii T."/>
            <person name="Yasunaga T."/>
            <person name="Barnwell J.W."/>
            <person name="Escalante A.A."/>
            <person name="Carlton J.M."/>
            <person name="Tanabe K."/>
        </authorList>
    </citation>
    <scope>NUCLEOTIDE SEQUENCE [LARGE SCALE GENOMIC DNA]</scope>
    <source>
        <strain evidence="3 4">B</strain>
    </source>
</reference>
<evidence type="ECO:0008006" key="5">
    <source>
        <dbReference type="Google" id="ProtNLM"/>
    </source>
</evidence>
<dbReference type="AlphaFoldDB" id="K6UNN5"/>
<evidence type="ECO:0000313" key="3">
    <source>
        <dbReference type="EMBL" id="GAB69658.1"/>
    </source>
</evidence>
<keyword evidence="2" id="KW-1133">Transmembrane helix</keyword>
<dbReference type="InterPro" id="IPR008780">
    <property type="entry name" value="Plasmodium_Vir"/>
</dbReference>
<dbReference type="OrthoDB" id="381445at2759"/>
<evidence type="ECO:0000313" key="4">
    <source>
        <dbReference type="Proteomes" id="UP000006319"/>
    </source>
</evidence>
<evidence type="ECO:0000256" key="1">
    <source>
        <dbReference type="SAM" id="MobiDB-lite"/>
    </source>
</evidence>
<gene>
    <name evidence="3" type="ORF">PCYB_004070</name>
</gene>
<proteinExistence type="predicted"/>